<dbReference type="AlphaFoldDB" id="A0AA39IKL7"/>
<dbReference type="EMBL" id="JAUCMV010000001">
    <property type="protein sequence ID" value="KAK0424794.1"/>
    <property type="molecule type" value="Genomic_DNA"/>
</dbReference>
<protein>
    <submittedName>
        <fullName evidence="4">Uncharacterized protein</fullName>
    </submittedName>
</protein>
<feature type="compositionally biased region" description="Pro residues" evidence="3">
    <location>
        <begin position="657"/>
        <end position="670"/>
    </location>
</feature>
<comment type="similarity">
    <text evidence="1">Belongs to the short-chain dehydrogenases/reductases (SDR) family.</text>
</comment>
<gene>
    <name evidence="4" type="ORF">QR680_008857</name>
</gene>
<dbReference type="PANTHER" id="PTHR24320:SF285">
    <property type="entry name" value="RETINOL DEHYDROGENASE 14"/>
    <property type="match status" value="1"/>
</dbReference>
<dbReference type="PRINTS" id="PR00081">
    <property type="entry name" value="GDHRDH"/>
</dbReference>
<sequence>MTEPATSRGTVLITGGNCGLGLHAAKALRAEGFNIIITSRDEEKGKVAAEAIGSGTKCLTLDLCSVDSIEEFTKELVGQVDRLHSVICNAGIMNAPIKLSQDGVEMHFQTNHLGHFYLLEGIRPLIEGGRIIVITSGFYKKASALPTIEQLTGDMLPRMLPKEAYAVSKLANCLFVRALDTRLRASGSTTKVVAVRPGFVRGTELGRHTSVLLRFLAAPLIRLISIDLDQGIRGYVHCVTADDIESGALYHCQDVEVFSDVISGENAEDLWRLSEELKQAGALRGTMGKREKKDKKKKRRKDKERKQKREKKPVEEVAEPVSDEDESGAESPSQLLLKRAKGSDSGENAFTNEILKRMAPLAEAVKRKDGIEIVISNRESEANLTDPEKFGDLMMISKRAEDHDLFLANVGAAAAKDEVRDENGRIDKKKVLEIARRNASLGQLDSLINVGALAPEIAKLKSQNADNILNYVQKLREIPDEVPPASTSAPPPPVEPTPISSDEEEKEERFKRMTEKRRAAMKGHEDDEMSIVARKPFEVKKPLLGISGIKINIANANALPTKTAQERIQEEAKLRAAQVPVPSNPLHEWIPVVKEKEPQPTKKKEAAAAPAIADVFGAAFLPPPPVPPSIDMLLPPPPVPPSFEFGGTPAAAESAPFLPPPPLPPSEIDM</sequence>
<feature type="region of interest" description="Disordered" evidence="3">
    <location>
        <begin position="481"/>
        <end position="527"/>
    </location>
</feature>
<dbReference type="Pfam" id="PF00106">
    <property type="entry name" value="adh_short"/>
    <property type="match status" value="1"/>
</dbReference>
<feature type="compositionally biased region" description="Basic and acidic residues" evidence="3">
    <location>
        <begin position="507"/>
        <end position="525"/>
    </location>
</feature>
<dbReference type="PANTHER" id="PTHR24320">
    <property type="entry name" value="RETINOL DEHYDROGENASE"/>
    <property type="match status" value="1"/>
</dbReference>
<evidence type="ECO:0000313" key="4">
    <source>
        <dbReference type="EMBL" id="KAK0424794.1"/>
    </source>
</evidence>
<dbReference type="Proteomes" id="UP001175271">
    <property type="component" value="Unassembled WGS sequence"/>
</dbReference>
<organism evidence="4 5">
    <name type="scientific">Steinernema hermaphroditum</name>
    <dbReference type="NCBI Taxonomy" id="289476"/>
    <lineage>
        <taxon>Eukaryota</taxon>
        <taxon>Metazoa</taxon>
        <taxon>Ecdysozoa</taxon>
        <taxon>Nematoda</taxon>
        <taxon>Chromadorea</taxon>
        <taxon>Rhabditida</taxon>
        <taxon>Tylenchina</taxon>
        <taxon>Panagrolaimomorpha</taxon>
        <taxon>Strongyloidoidea</taxon>
        <taxon>Steinernematidae</taxon>
        <taxon>Steinernema</taxon>
    </lineage>
</organism>
<accession>A0AA39IKL7</accession>
<keyword evidence="5" id="KW-1185">Reference proteome</keyword>
<dbReference type="GO" id="GO:0016491">
    <property type="term" value="F:oxidoreductase activity"/>
    <property type="evidence" value="ECO:0007669"/>
    <property type="project" value="UniProtKB-KW"/>
</dbReference>
<feature type="region of interest" description="Disordered" evidence="3">
    <location>
        <begin position="637"/>
        <end position="670"/>
    </location>
</feature>
<dbReference type="Gene3D" id="3.40.50.720">
    <property type="entry name" value="NAD(P)-binding Rossmann-like Domain"/>
    <property type="match status" value="1"/>
</dbReference>
<feature type="region of interest" description="Disordered" evidence="3">
    <location>
        <begin position="282"/>
        <end position="347"/>
    </location>
</feature>
<feature type="compositionally biased region" description="Basic residues" evidence="3">
    <location>
        <begin position="290"/>
        <end position="303"/>
    </location>
</feature>
<proteinExistence type="inferred from homology"/>
<comment type="caution">
    <text evidence="4">The sequence shown here is derived from an EMBL/GenBank/DDBJ whole genome shotgun (WGS) entry which is preliminary data.</text>
</comment>
<name>A0AA39IKL7_9BILA</name>
<evidence type="ECO:0000256" key="1">
    <source>
        <dbReference type="ARBA" id="ARBA00006484"/>
    </source>
</evidence>
<feature type="compositionally biased region" description="Acidic residues" evidence="3">
    <location>
        <begin position="316"/>
        <end position="328"/>
    </location>
</feature>
<evidence type="ECO:0000256" key="2">
    <source>
        <dbReference type="ARBA" id="ARBA00023002"/>
    </source>
</evidence>
<feature type="compositionally biased region" description="Basic and acidic residues" evidence="3">
    <location>
        <begin position="304"/>
        <end position="315"/>
    </location>
</feature>
<dbReference type="SUPFAM" id="SSF51735">
    <property type="entry name" value="NAD(P)-binding Rossmann-fold domains"/>
    <property type="match status" value="1"/>
</dbReference>
<dbReference type="InterPro" id="IPR002347">
    <property type="entry name" value="SDR_fam"/>
</dbReference>
<keyword evidence="2" id="KW-0560">Oxidoreductase</keyword>
<reference evidence="4" key="1">
    <citation type="submission" date="2023-06" db="EMBL/GenBank/DDBJ databases">
        <title>Genomic analysis of the entomopathogenic nematode Steinernema hermaphroditum.</title>
        <authorList>
            <person name="Schwarz E.M."/>
            <person name="Heppert J.K."/>
            <person name="Baniya A."/>
            <person name="Schwartz H.T."/>
            <person name="Tan C.-H."/>
            <person name="Antoshechkin I."/>
            <person name="Sternberg P.W."/>
            <person name="Goodrich-Blair H."/>
            <person name="Dillman A.R."/>
        </authorList>
    </citation>
    <scope>NUCLEOTIDE SEQUENCE</scope>
    <source>
        <strain evidence="4">PS9179</strain>
        <tissue evidence="4">Whole animal</tissue>
    </source>
</reference>
<evidence type="ECO:0000313" key="5">
    <source>
        <dbReference type="Proteomes" id="UP001175271"/>
    </source>
</evidence>
<evidence type="ECO:0000256" key="3">
    <source>
        <dbReference type="SAM" id="MobiDB-lite"/>
    </source>
</evidence>
<dbReference type="InterPro" id="IPR036291">
    <property type="entry name" value="NAD(P)-bd_dom_sf"/>
</dbReference>